<evidence type="ECO:0000313" key="2">
    <source>
        <dbReference type="Proteomes" id="UP000292373"/>
    </source>
</evidence>
<reference evidence="1 2" key="1">
    <citation type="submission" date="2019-01" db="EMBL/GenBank/DDBJ databases">
        <title>Lactibacter flavus gen. nov., sp. nov., a novel bacterium of the family Propionibacteriaceae isolated from raw milk and dairy products.</title>
        <authorList>
            <person name="Huptas C."/>
            <person name="Wenning M."/>
            <person name="Breitenwieser F."/>
            <person name="Doll E."/>
            <person name="Von Neubeck M."/>
            <person name="Busse H.-J."/>
            <person name="Scherer S."/>
        </authorList>
    </citation>
    <scope>NUCLEOTIDE SEQUENCE [LARGE SCALE GENOMIC DNA]</scope>
    <source>
        <strain evidence="1 2">KCTC 33808</strain>
    </source>
</reference>
<evidence type="ECO:0000313" key="1">
    <source>
        <dbReference type="EMBL" id="TBT82505.1"/>
    </source>
</evidence>
<protein>
    <recommendedName>
        <fullName evidence="3">ABM domain-containing protein</fullName>
    </recommendedName>
</protein>
<keyword evidence="2" id="KW-1185">Reference proteome</keyword>
<dbReference type="OrthoDB" id="1550900at2"/>
<sequence>MAFLRMAFFPGGTIEHWRVVAAAVGDVTIPGGRRAFASGPAADGWQVMQWDSRDALDRFNREVYLPAVARLGDRGFPEPPVVTDVETVDAWIGETVLP</sequence>
<name>A0A4Q9KAW6_9ACTN</name>
<dbReference type="EMBL" id="SDMQ01000023">
    <property type="protein sequence ID" value="TBT82505.1"/>
    <property type="molecule type" value="Genomic_DNA"/>
</dbReference>
<proteinExistence type="predicted"/>
<dbReference type="RefSeq" id="WP_131170210.1">
    <property type="nucleotide sequence ID" value="NZ_SDMQ01000023.1"/>
</dbReference>
<dbReference type="AlphaFoldDB" id="A0A4Q9KAW6"/>
<evidence type="ECO:0008006" key="3">
    <source>
        <dbReference type="Google" id="ProtNLM"/>
    </source>
</evidence>
<dbReference type="Proteomes" id="UP000292373">
    <property type="component" value="Unassembled WGS sequence"/>
</dbReference>
<comment type="caution">
    <text evidence="1">The sequence shown here is derived from an EMBL/GenBank/DDBJ whole genome shotgun (WGS) entry which is preliminary data.</text>
</comment>
<organism evidence="1 2">
    <name type="scientific">Propioniciclava sinopodophylli</name>
    <dbReference type="NCBI Taxonomy" id="1837344"/>
    <lineage>
        <taxon>Bacteria</taxon>
        <taxon>Bacillati</taxon>
        <taxon>Actinomycetota</taxon>
        <taxon>Actinomycetes</taxon>
        <taxon>Propionibacteriales</taxon>
        <taxon>Propionibacteriaceae</taxon>
        <taxon>Propioniciclava</taxon>
    </lineage>
</organism>
<accession>A0A4Q9KAW6</accession>
<gene>
    <name evidence="1" type="ORF">ET989_14435</name>
</gene>